<evidence type="ECO:0000256" key="1">
    <source>
        <dbReference type="SAM" id="MobiDB-lite"/>
    </source>
</evidence>
<accession>A0AAV2GZP2</accession>
<dbReference type="Proteomes" id="UP001497516">
    <property type="component" value="Chromosome 9"/>
</dbReference>
<organism evidence="2 3">
    <name type="scientific">Linum trigynum</name>
    <dbReference type="NCBI Taxonomy" id="586398"/>
    <lineage>
        <taxon>Eukaryota</taxon>
        <taxon>Viridiplantae</taxon>
        <taxon>Streptophyta</taxon>
        <taxon>Embryophyta</taxon>
        <taxon>Tracheophyta</taxon>
        <taxon>Spermatophyta</taxon>
        <taxon>Magnoliopsida</taxon>
        <taxon>eudicotyledons</taxon>
        <taxon>Gunneridae</taxon>
        <taxon>Pentapetalae</taxon>
        <taxon>rosids</taxon>
        <taxon>fabids</taxon>
        <taxon>Malpighiales</taxon>
        <taxon>Linaceae</taxon>
        <taxon>Linum</taxon>
    </lineage>
</organism>
<proteinExistence type="predicted"/>
<evidence type="ECO:0000313" key="3">
    <source>
        <dbReference type="Proteomes" id="UP001497516"/>
    </source>
</evidence>
<evidence type="ECO:0000313" key="2">
    <source>
        <dbReference type="EMBL" id="CAL1414775.1"/>
    </source>
</evidence>
<feature type="compositionally biased region" description="Polar residues" evidence="1">
    <location>
        <begin position="100"/>
        <end position="109"/>
    </location>
</feature>
<dbReference type="AlphaFoldDB" id="A0AAV2GZP2"/>
<feature type="compositionally biased region" description="Basic and acidic residues" evidence="1">
    <location>
        <begin position="60"/>
        <end position="73"/>
    </location>
</feature>
<sequence>MLIATIRSIAGPADARPQSVPIVPAPTLNFPADLSVTGVAESEKQSAAAVAKSSGSLGAAEERSEEKQSEKVGESLYRMCVKVHSRGEPEPRSPAATGDWTPSPTSKSTMWTVSASAGIDSTMAELAAK</sequence>
<feature type="region of interest" description="Disordered" evidence="1">
    <location>
        <begin position="51"/>
        <end position="109"/>
    </location>
</feature>
<dbReference type="EMBL" id="OZ034822">
    <property type="protein sequence ID" value="CAL1414775.1"/>
    <property type="molecule type" value="Genomic_DNA"/>
</dbReference>
<gene>
    <name evidence="2" type="ORF">LTRI10_LOCUS53914</name>
</gene>
<keyword evidence="3" id="KW-1185">Reference proteome</keyword>
<reference evidence="2 3" key="1">
    <citation type="submission" date="2024-04" db="EMBL/GenBank/DDBJ databases">
        <authorList>
            <person name="Fracassetti M."/>
        </authorList>
    </citation>
    <scope>NUCLEOTIDE SEQUENCE [LARGE SCALE GENOMIC DNA]</scope>
</reference>
<protein>
    <submittedName>
        <fullName evidence="2">Uncharacterized protein</fullName>
    </submittedName>
</protein>
<name>A0AAV2GZP2_9ROSI</name>